<evidence type="ECO:0000313" key="2">
    <source>
        <dbReference type="EMBL" id="KAF7426746.1"/>
    </source>
</evidence>
<name>A0A8H6ZUF6_PLEOS</name>
<comment type="caution">
    <text evidence="2">The sequence shown here is derived from an EMBL/GenBank/DDBJ whole genome shotgun (WGS) entry which is preliminary data.</text>
</comment>
<dbReference type="GeneID" id="59378933"/>
<protein>
    <submittedName>
        <fullName evidence="2">Uncharacterized protein</fullName>
    </submittedName>
</protein>
<dbReference type="Proteomes" id="UP000623687">
    <property type="component" value="Unassembled WGS sequence"/>
</dbReference>
<dbReference type="EMBL" id="JACETU010000006">
    <property type="protein sequence ID" value="KAF7426746.1"/>
    <property type="molecule type" value="Genomic_DNA"/>
</dbReference>
<keyword evidence="3" id="KW-1185">Reference proteome</keyword>
<dbReference type="AlphaFoldDB" id="A0A8H6ZUF6"/>
<gene>
    <name evidence="2" type="ORF">PC9H_009115</name>
</gene>
<evidence type="ECO:0000313" key="3">
    <source>
        <dbReference type="Proteomes" id="UP000623687"/>
    </source>
</evidence>
<dbReference type="RefSeq" id="XP_036630050.1">
    <property type="nucleotide sequence ID" value="XM_036778622.1"/>
</dbReference>
<feature type="region of interest" description="Disordered" evidence="1">
    <location>
        <begin position="50"/>
        <end position="96"/>
    </location>
</feature>
<organism evidence="2 3">
    <name type="scientific">Pleurotus ostreatus</name>
    <name type="common">Oyster mushroom</name>
    <name type="synonym">White-rot fungus</name>
    <dbReference type="NCBI Taxonomy" id="5322"/>
    <lineage>
        <taxon>Eukaryota</taxon>
        <taxon>Fungi</taxon>
        <taxon>Dikarya</taxon>
        <taxon>Basidiomycota</taxon>
        <taxon>Agaricomycotina</taxon>
        <taxon>Agaricomycetes</taxon>
        <taxon>Agaricomycetidae</taxon>
        <taxon>Agaricales</taxon>
        <taxon>Pleurotineae</taxon>
        <taxon>Pleurotaceae</taxon>
        <taxon>Pleurotus</taxon>
    </lineage>
</organism>
<evidence type="ECO:0000256" key="1">
    <source>
        <dbReference type="SAM" id="MobiDB-lite"/>
    </source>
</evidence>
<dbReference type="VEuPathDB" id="FungiDB:PC9H_009115"/>
<reference evidence="2" key="1">
    <citation type="submission" date="2019-07" db="EMBL/GenBank/DDBJ databases">
        <authorList>
            <person name="Palmer J.M."/>
        </authorList>
    </citation>
    <scope>NUCLEOTIDE SEQUENCE</scope>
    <source>
        <strain evidence="2">PC9</strain>
    </source>
</reference>
<feature type="region of interest" description="Disordered" evidence="1">
    <location>
        <begin position="1"/>
        <end position="31"/>
    </location>
</feature>
<sequence length="96" mass="10204">MPSSILPHPTQAPLPESAAADSPDTSHAQPVQHLRNKSIQIPSVCSSPVNSHASYSAIAPNSGWCHSSTTRRTPFLPDRNKAATVGERTGERLTPP</sequence>
<accession>A0A8H6ZUF6</accession>
<proteinExistence type="predicted"/>